<accession>A0AAE6EIQ1</accession>
<gene>
    <name evidence="3" type="ORF">CFBP6624_00595</name>
</gene>
<protein>
    <submittedName>
        <fullName evidence="3">Uncharacterized protein</fullName>
    </submittedName>
</protein>
<keyword evidence="2" id="KW-0812">Transmembrane</keyword>
<keyword evidence="1" id="KW-0175">Coiled coil</keyword>
<dbReference type="EMBL" id="CP039907">
    <property type="protein sequence ID" value="QCL98785.1"/>
    <property type="molecule type" value="Genomic_DNA"/>
</dbReference>
<dbReference type="Proteomes" id="UP000298646">
    <property type="component" value="Chromosome circular"/>
</dbReference>
<evidence type="ECO:0000313" key="3">
    <source>
        <dbReference type="EMBL" id="QCL98785.1"/>
    </source>
</evidence>
<dbReference type="RefSeq" id="WP_137083400.1">
    <property type="nucleotide sequence ID" value="NZ_CP039907.1"/>
</dbReference>
<evidence type="ECO:0000256" key="1">
    <source>
        <dbReference type="SAM" id="Coils"/>
    </source>
</evidence>
<keyword evidence="2" id="KW-1133">Transmembrane helix</keyword>
<proteinExistence type="predicted"/>
<sequence>MEVTVDQRIQKIDLARDNLAEALSAMDELKSSAEENRAELQRLQVALEKATAEKQDLSAYNQGLRKLAELEAESLRRALGMPTSREVLRSKVMSFFAGVLVTILLSLLYDFAAKPLFLWAFPSLKGG</sequence>
<reference evidence="3 4" key="1">
    <citation type="submission" date="2019-04" db="EMBL/GenBank/DDBJ databases">
        <title>Complete genome sequence of Agrobacterium tumefaciens CFBP6624.</title>
        <authorList>
            <person name="Haryono M."/>
            <person name="Lin Y.-C."/>
            <person name="Lai E.-M."/>
            <person name="Kuo C.-H."/>
        </authorList>
    </citation>
    <scope>NUCLEOTIDE SEQUENCE [LARGE SCALE GENOMIC DNA]</scope>
    <source>
        <strain evidence="3 4">CFBP6624</strain>
    </source>
</reference>
<name>A0AAE6EIQ1_AGRTU</name>
<feature type="transmembrane region" description="Helical" evidence="2">
    <location>
        <begin position="92"/>
        <end position="112"/>
    </location>
</feature>
<keyword evidence="2" id="KW-0472">Membrane</keyword>
<dbReference type="AlphaFoldDB" id="A0AAE6EIQ1"/>
<evidence type="ECO:0000313" key="4">
    <source>
        <dbReference type="Proteomes" id="UP000298646"/>
    </source>
</evidence>
<feature type="coiled-coil region" evidence="1">
    <location>
        <begin position="12"/>
        <end position="60"/>
    </location>
</feature>
<organism evidence="3 4">
    <name type="scientific">Agrobacterium tumefaciens</name>
    <dbReference type="NCBI Taxonomy" id="358"/>
    <lineage>
        <taxon>Bacteria</taxon>
        <taxon>Pseudomonadati</taxon>
        <taxon>Pseudomonadota</taxon>
        <taxon>Alphaproteobacteria</taxon>
        <taxon>Hyphomicrobiales</taxon>
        <taxon>Rhizobiaceae</taxon>
        <taxon>Rhizobium/Agrobacterium group</taxon>
        <taxon>Agrobacterium</taxon>
        <taxon>Agrobacterium tumefaciens complex</taxon>
    </lineage>
</organism>
<evidence type="ECO:0000256" key="2">
    <source>
        <dbReference type="SAM" id="Phobius"/>
    </source>
</evidence>